<evidence type="ECO:0000256" key="1">
    <source>
        <dbReference type="ARBA" id="ARBA00022729"/>
    </source>
</evidence>
<comment type="caution">
    <text evidence="3">The sequence shown here is derived from an EMBL/GenBank/DDBJ whole genome shotgun (WGS) entry which is preliminary data.</text>
</comment>
<dbReference type="SUPFAM" id="SSF53474">
    <property type="entry name" value="alpha/beta-Hydrolases"/>
    <property type="match status" value="2"/>
</dbReference>
<dbReference type="EMBL" id="RYFI01000022">
    <property type="protein sequence ID" value="RXF69215.1"/>
    <property type="molecule type" value="Genomic_DNA"/>
</dbReference>
<dbReference type="RefSeq" id="WP_128778981.1">
    <property type="nucleotide sequence ID" value="NZ_RYFI01000022.1"/>
</dbReference>
<dbReference type="Proteomes" id="UP000289708">
    <property type="component" value="Unassembled WGS sequence"/>
</dbReference>
<accession>A0A4Q0M854</accession>
<dbReference type="InterPro" id="IPR010126">
    <property type="entry name" value="Esterase_phb"/>
</dbReference>
<dbReference type="InterPro" id="IPR050955">
    <property type="entry name" value="Plant_Biomass_Hydrol_Est"/>
</dbReference>
<dbReference type="Gene3D" id="3.40.50.1820">
    <property type="entry name" value="alpha/beta hydrolase"/>
    <property type="match status" value="1"/>
</dbReference>
<dbReference type="Pfam" id="PF10503">
    <property type="entry name" value="Esterase_PHB"/>
    <property type="match status" value="1"/>
</dbReference>
<organism evidence="3 4">
    <name type="scientific">Hansschlegelia zhihuaiae</name>
    <dbReference type="NCBI Taxonomy" id="405005"/>
    <lineage>
        <taxon>Bacteria</taxon>
        <taxon>Pseudomonadati</taxon>
        <taxon>Pseudomonadota</taxon>
        <taxon>Alphaproteobacteria</taxon>
        <taxon>Hyphomicrobiales</taxon>
        <taxon>Methylopilaceae</taxon>
        <taxon>Hansschlegelia</taxon>
    </lineage>
</organism>
<dbReference type="GO" id="GO:0016787">
    <property type="term" value="F:hydrolase activity"/>
    <property type="evidence" value="ECO:0007669"/>
    <property type="project" value="UniProtKB-KW"/>
</dbReference>
<dbReference type="PANTHER" id="PTHR43037:SF1">
    <property type="entry name" value="BLL1128 PROTEIN"/>
    <property type="match status" value="1"/>
</dbReference>
<dbReference type="GO" id="GO:0005576">
    <property type="term" value="C:extracellular region"/>
    <property type="evidence" value="ECO:0007669"/>
    <property type="project" value="InterPro"/>
</dbReference>
<keyword evidence="2" id="KW-0378">Hydrolase</keyword>
<dbReference type="InterPro" id="IPR029058">
    <property type="entry name" value="AB_hydrolase_fold"/>
</dbReference>
<evidence type="ECO:0000313" key="3">
    <source>
        <dbReference type="EMBL" id="RXF69215.1"/>
    </source>
</evidence>
<evidence type="ECO:0000256" key="2">
    <source>
        <dbReference type="ARBA" id="ARBA00022801"/>
    </source>
</evidence>
<sequence>MNTQFATAMRRASQQMRAQNLAEATRLIQEALNGRPRVDNVENDATPRREELLSSVAREDVASAAGGADRLARMRAPLGDPLCALRQDQMNPDAFAGLPGMASSGLQTRAPSIPHGARFETRSFSCAAGSRSYKLYVPASAAVRPRGLVIMLHGCTQNSNDFALGTGMNEVAEARGFAVAYPGQTRSDNPSSCWNWFEPKDQRRGAGEPAILAGLTQEIVAEFGIDPAQVFIAGLSAGGAMAAVMAETYPELYAAVGVHSGLPTNAAKDVVSAFATMRGDPKATHPKRGGRRAVRAIVFQGSADKTVHPSNAERIMDAATPDAATVFTRKVAGLSGRRGATITVVSDPAGETVAERWLVDDAGHAWSGGRAGGTYVDPNGPDASAEMMRFFLRETLRS</sequence>
<dbReference type="NCBIfam" id="TIGR01840">
    <property type="entry name" value="esterase_phb"/>
    <property type="match status" value="1"/>
</dbReference>
<dbReference type="PANTHER" id="PTHR43037">
    <property type="entry name" value="UNNAMED PRODUCT-RELATED"/>
    <property type="match status" value="1"/>
</dbReference>
<dbReference type="AlphaFoldDB" id="A0A4Q0M854"/>
<gene>
    <name evidence="3" type="ORF">EK403_18685</name>
</gene>
<protein>
    <submittedName>
        <fullName evidence="3">PHB depolymerase family esterase</fullName>
    </submittedName>
</protein>
<reference evidence="3 4" key="1">
    <citation type="submission" date="2018-12" db="EMBL/GenBank/DDBJ databases">
        <title>bacterium Hansschlegelia zhihuaiae S113.</title>
        <authorList>
            <person name="He J."/>
        </authorList>
    </citation>
    <scope>NUCLEOTIDE SEQUENCE [LARGE SCALE GENOMIC DNA]</scope>
    <source>
        <strain evidence="3 4">S 113</strain>
    </source>
</reference>
<name>A0A4Q0M854_9HYPH</name>
<keyword evidence="1" id="KW-0732">Signal</keyword>
<keyword evidence="4" id="KW-1185">Reference proteome</keyword>
<proteinExistence type="predicted"/>
<dbReference type="OrthoDB" id="9767239at2"/>
<evidence type="ECO:0000313" key="4">
    <source>
        <dbReference type="Proteomes" id="UP000289708"/>
    </source>
</evidence>